<dbReference type="SUPFAM" id="SSF54975">
    <property type="entry name" value="Acylphosphatase/BLUF domain-like"/>
    <property type="match status" value="1"/>
</dbReference>
<gene>
    <name evidence="2" type="primary">ycgF</name>
    <name evidence="2" type="ORF">JAN5088_03076</name>
</gene>
<dbReference type="OrthoDB" id="196105at2"/>
<dbReference type="InterPro" id="IPR036046">
    <property type="entry name" value="Acylphosphatase-like_dom_sf"/>
</dbReference>
<dbReference type="Pfam" id="PF04940">
    <property type="entry name" value="BLUF"/>
    <property type="match status" value="1"/>
</dbReference>
<accession>A0A0M6XU72</accession>
<organism evidence="2 3">
    <name type="scientific">Jannaschia rubra</name>
    <dbReference type="NCBI Taxonomy" id="282197"/>
    <lineage>
        <taxon>Bacteria</taxon>
        <taxon>Pseudomonadati</taxon>
        <taxon>Pseudomonadota</taxon>
        <taxon>Alphaproteobacteria</taxon>
        <taxon>Rhodobacterales</taxon>
        <taxon>Roseobacteraceae</taxon>
        <taxon>Jannaschia</taxon>
    </lineage>
</organism>
<keyword evidence="3" id="KW-1185">Reference proteome</keyword>
<proteinExistence type="predicted"/>
<evidence type="ECO:0000313" key="3">
    <source>
        <dbReference type="Proteomes" id="UP000048908"/>
    </source>
</evidence>
<dbReference type="AlphaFoldDB" id="A0A0M6XU72"/>
<dbReference type="InterPro" id="IPR007024">
    <property type="entry name" value="BLUF_domain"/>
</dbReference>
<dbReference type="RefSeq" id="WP_055683655.1">
    <property type="nucleotide sequence ID" value="NZ_CANMUL010000002.1"/>
</dbReference>
<evidence type="ECO:0000259" key="1">
    <source>
        <dbReference type="PROSITE" id="PS50925"/>
    </source>
</evidence>
<dbReference type="Proteomes" id="UP000048908">
    <property type="component" value="Unassembled WGS sequence"/>
</dbReference>
<dbReference type="SMR" id="A0A0M6XU72"/>
<feature type="domain" description="BLUF" evidence="1">
    <location>
        <begin position="3"/>
        <end position="93"/>
    </location>
</feature>
<dbReference type="EMBL" id="CXPG01000021">
    <property type="protein sequence ID" value="CTQ34282.1"/>
    <property type="molecule type" value="Genomic_DNA"/>
</dbReference>
<reference evidence="2 3" key="1">
    <citation type="submission" date="2015-07" db="EMBL/GenBank/DDBJ databases">
        <authorList>
            <person name="Noorani M."/>
        </authorList>
    </citation>
    <scope>NUCLEOTIDE SEQUENCE [LARGE SCALE GENOMIC DNA]</scope>
    <source>
        <strain evidence="2 3">CECT 5088</strain>
    </source>
</reference>
<dbReference type="GO" id="GO:0071949">
    <property type="term" value="F:FAD binding"/>
    <property type="evidence" value="ECO:0007669"/>
    <property type="project" value="InterPro"/>
</dbReference>
<dbReference type="SMART" id="SM01034">
    <property type="entry name" value="BLUF"/>
    <property type="match status" value="1"/>
</dbReference>
<dbReference type="Gene3D" id="3.30.70.100">
    <property type="match status" value="1"/>
</dbReference>
<sequence>MNLTRLVYYSQHNPSMSLGVPDLIATCHRNNAALDVTGFLQFNGHSFLQVLEGGRAEVSSLYNRIVTDPRHLNVILIQCCDVRERMFPGWSMGLHEGMDEQTKKVFLRYFSGNTVNPETIGADSLLAALRDLSREMA</sequence>
<evidence type="ECO:0000313" key="2">
    <source>
        <dbReference type="EMBL" id="CTQ34282.1"/>
    </source>
</evidence>
<name>A0A0M6XU72_9RHOB</name>
<dbReference type="STRING" id="282197.SAMN04488517_10361"/>
<protein>
    <submittedName>
        <fullName evidence="2">Blue light-and temperature-regulated antirepressor YcgF</fullName>
    </submittedName>
</protein>
<dbReference type="PROSITE" id="PS50925">
    <property type="entry name" value="BLUF"/>
    <property type="match status" value="1"/>
</dbReference>
<dbReference type="GO" id="GO:0009882">
    <property type="term" value="F:blue light photoreceptor activity"/>
    <property type="evidence" value="ECO:0007669"/>
    <property type="project" value="InterPro"/>
</dbReference>